<comment type="caution">
    <text evidence="2">The sequence shown here is derived from an EMBL/GenBank/DDBJ whole genome shotgun (WGS) entry which is preliminary data.</text>
</comment>
<dbReference type="RefSeq" id="WP_188983906.1">
    <property type="nucleotide sequence ID" value="NZ_BMPO01000006.1"/>
</dbReference>
<proteinExistence type="predicted"/>
<evidence type="ECO:0008006" key="4">
    <source>
        <dbReference type="Google" id="ProtNLM"/>
    </source>
</evidence>
<dbReference type="InterPro" id="IPR010295">
    <property type="entry name" value="DUF898"/>
</dbReference>
<reference evidence="2" key="1">
    <citation type="journal article" date="2014" name="Int. J. Syst. Evol. Microbiol.">
        <title>Complete genome sequence of Corynebacterium casei LMG S-19264T (=DSM 44701T), isolated from a smear-ripened cheese.</title>
        <authorList>
            <consortium name="US DOE Joint Genome Institute (JGI-PGF)"/>
            <person name="Walter F."/>
            <person name="Albersmeier A."/>
            <person name="Kalinowski J."/>
            <person name="Ruckert C."/>
        </authorList>
    </citation>
    <scope>NUCLEOTIDE SEQUENCE</scope>
    <source>
        <strain evidence="2">JCM 30078</strain>
    </source>
</reference>
<feature type="transmembrane region" description="Helical" evidence="1">
    <location>
        <begin position="252"/>
        <end position="272"/>
    </location>
</feature>
<feature type="transmembrane region" description="Helical" evidence="1">
    <location>
        <begin position="189"/>
        <end position="208"/>
    </location>
</feature>
<keyword evidence="1" id="KW-0472">Membrane</keyword>
<dbReference type="AlphaFoldDB" id="A0A917UZJ5"/>
<sequence length="442" mass="48792">MSDPTYSLVFSGEIADGFDRDQVKQDFARLFKLGAERLEQLFNAPRTVIKRGLTLEDAERYLDKLNVLGARVQLEPSETARPFALELVAKDVEEVPAAQLAPAAPIQIPPRTMPRDEPKRRSVGFEFTGSGGEFFRIWIVNLLLTIVTLGIYSAWAKVRTLRYFYGNTRLDENSFEYLAKPMQILKGRIIAVVLLILYSVIGTLWPLFGMFSGLLVAIATPWLIVRGLSFHLHNSAWRGVRFGFDGKVGSAAWAFIGWPLLALLTLGLLFPLSLQRQQRFLIEHSRYGATQFGFTAGPGVFYAVAGIGLLVTFGGFGLAYFVGKMIGHFVVPMMLAYLATFVYFRVALINVAYSSSTLGPHRLNARYAYGSYAALVVTNGLALLCTLGLFYPWARVRTACYAAEHVAMNVSGDLDGFVADQRNSATATGGEVAEFFSVDLGL</sequence>
<keyword evidence="1" id="KW-1133">Transmembrane helix</keyword>
<gene>
    <name evidence="2" type="ORF">GCM10009304_28420</name>
</gene>
<feature type="transmembrane region" description="Helical" evidence="1">
    <location>
        <begin position="135"/>
        <end position="155"/>
    </location>
</feature>
<dbReference type="Pfam" id="PF05987">
    <property type="entry name" value="DUF898"/>
    <property type="match status" value="1"/>
</dbReference>
<evidence type="ECO:0000256" key="1">
    <source>
        <dbReference type="SAM" id="Phobius"/>
    </source>
</evidence>
<dbReference type="EMBL" id="BMPO01000006">
    <property type="protein sequence ID" value="GGK00888.1"/>
    <property type="molecule type" value="Genomic_DNA"/>
</dbReference>
<feature type="transmembrane region" description="Helical" evidence="1">
    <location>
        <begin position="214"/>
        <end position="232"/>
    </location>
</feature>
<organism evidence="2 3">
    <name type="scientific">Pseudomonas matsuisoli</name>
    <dbReference type="NCBI Taxonomy" id="1515666"/>
    <lineage>
        <taxon>Bacteria</taxon>
        <taxon>Pseudomonadati</taxon>
        <taxon>Pseudomonadota</taxon>
        <taxon>Gammaproteobacteria</taxon>
        <taxon>Pseudomonadales</taxon>
        <taxon>Pseudomonadaceae</taxon>
        <taxon>Pseudomonas</taxon>
    </lineage>
</organism>
<protein>
    <recommendedName>
        <fullName evidence="4">DUF898 domain-containing protein</fullName>
    </recommendedName>
</protein>
<accession>A0A917UZJ5</accession>
<evidence type="ECO:0000313" key="2">
    <source>
        <dbReference type="EMBL" id="GGK00888.1"/>
    </source>
</evidence>
<name>A0A917UZJ5_9PSED</name>
<feature type="transmembrane region" description="Helical" evidence="1">
    <location>
        <begin position="369"/>
        <end position="391"/>
    </location>
</feature>
<dbReference type="Proteomes" id="UP000635983">
    <property type="component" value="Unassembled WGS sequence"/>
</dbReference>
<feature type="transmembrane region" description="Helical" evidence="1">
    <location>
        <begin position="300"/>
        <end position="322"/>
    </location>
</feature>
<keyword evidence="1" id="KW-0812">Transmembrane</keyword>
<feature type="transmembrane region" description="Helical" evidence="1">
    <location>
        <begin position="329"/>
        <end position="349"/>
    </location>
</feature>
<evidence type="ECO:0000313" key="3">
    <source>
        <dbReference type="Proteomes" id="UP000635983"/>
    </source>
</evidence>
<reference evidence="2" key="2">
    <citation type="submission" date="2020-09" db="EMBL/GenBank/DDBJ databases">
        <authorList>
            <person name="Sun Q."/>
            <person name="Ohkuma M."/>
        </authorList>
    </citation>
    <scope>NUCLEOTIDE SEQUENCE</scope>
    <source>
        <strain evidence="2">JCM 30078</strain>
    </source>
</reference>
<keyword evidence="3" id="KW-1185">Reference proteome</keyword>